<evidence type="ECO:0000313" key="2">
    <source>
        <dbReference type="Proteomes" id="UP001217089"/>
    </source>
</evidence>
<accession>A0ABQ9FVJ1</accession>
<reference evidence="1 2" key="1">
    <citation type="submission" date="2022-12" db="EMBL/GenBank/DDBJ databases">
        <title>Chromosome-level genome of Tegillarca granosa.</title>
        <authorList>
            <person name="Kim J."/>
        </authorList>
    </citation>
    <scope>NUCLEOTIDE SEQUENCE [LARGE SCALE GENOMIC DNA]</scope>
    <source>
        <strain evidence="1">Teg-2019</strain>
        <tissue evidence="1">Adductor muscle</tissue>
    </source>
</reference>
<keyword evidence="2" id="KW-1185">Reference proteome</keyword>
<name>A0ABQ9FVJ1_TEGGR</name>
<organism evidence="1 2">
    <name type="scientific">Tegillarca granosa</name>
    <name type="common">Malaysian cockle</name>
    <name type="synonym">Anadara granosa</name>
    <dbReference type="NCBI Taxonomy" id="220873"/>
    <lineage>
        <taxon>Eukaryota</taxon>
        <taxon>Metazoa</taxon>
        <taxon>Spiralia</taxon>
        <taxon>Lophotrochozoa</taxon>
        <taxon>Mollusca</taxon>
        <taxon>Bivalvia</taxon>
        <taxon>Autobranchia</taxon>
        <taxon>Pteriomorphia</taxon>
        <taxon>Arcoida</taxon>
        <taxon>Arcoidea</taxon>
        <taxon>Arcidae</taxon>
        <taxon>Tegillarca</taxon>
    </lineage>
</organism>
<dbReference type="Proteomes" id="UP001217089">
    <property type="component" value="Unassembled WGS sequence"/>
</dbReference>
<dbReference type="EMBL" id="JARBDR010000123">
    <property type="protein sequence ID" value="KAJ8321224.1"/>
    <property type="molecule type" value="Genomic_DNA"/>
</dbReference>
<gene>
    <name evidence="1" type="ORF">KUTeg_001225</name>
</gene>
<evidence type="ECO:0000313" key="1">
    <source>
        <dbReference type="EMBL" id="KAJ8321224.1"/>
    </source>
</evidence>
<sequence length="212" mass="24462">MDPDCNCEMLLEIIWKANHESLHDSDSILTKVYLYNFLEKTYDKQISRYVFSRIPVSSQDSTHVKSRKDIVQYNQKEIDLIFSNPQPKISIKSADDTSIWLSDMGYENQSLTSMTSDHDYACPIPGKLTKAGSEKKRPLNKLQQSRANSVQNDSDTVSELIIRLHGNDIWRITYNRLHRTCKDFIILPYMLNQSFIAEYPITIPAFVSMGNS</sequence>
<protein>
    <submittedName>
        <fullName evidence="1">Uncharacterized protein</fullName>
    </submittedName>
</protein>
<proteinExistence type="predicted"/>
<comment type="caution">
    <text evidence="1">The sequence shown here is derived from an EMBL/GenBank/DDBJ whole genome shotgun (WGS) entry which is preliminary data.</text>
</comment>